<keyword evidence="1" id="KW-0472">Membrane</keyword>
<evidence type="ECO:0000313" key="2">
    <source>
        <dbReference type="EMBL" id="KAB7503229.1"/>
    </source>
</evidence>
<sequence length="154" mass="16440">MSTVGIGDILGRISAGFLSSYKCIDSVLAYAVAMILCGIAIAFHICATWGPMFPLLTGLFGFFYGQQNVFITIVPAVLFGRENLVSVFGYILFFAGLGALVGTPLAGYIVDRTGSYMGVVSLSFSCCVIGGLCTIVCCIIHRRKQKISQRTISV</sequence>
<keyword evidence="3" id="KW-1185">Reference proteome</keyword>
<dbReference type="Proteomes" id="UP000326759">
    <property type="component" value="Unassembled WGS sequence"/>
</dbReference>
<dbReference type="SUPFAM" id="SSF103473">
    <property type="entry name" value="MFS general substrate transporter"/>
    <property type="match status" value="1"/>
</dbReference>
<feature type="transmembrane region" description="Helical" evidence="1">
    <location>
        <begin position="87"/>
        <end position="110"/>
    </location>
</feature>
<dbReference type="Gene3D" id="1.20.1250.20">
    <property type="entry name" value="MFS general substrate transporter like domains"/>
    <property type="match status" value="1"/>
</dbReference>
<keyword evidence="1" id="KW-1133">Transmembrane helix</keyword>
<feature type="transmembrane region" description="Helical" evidence="1">
    <location>
        <begin position="116"/>
        <end position="140"/>
    </location>
</feature>
<reference evidence="2 3" key="1">
    <citation type="journal article" date="2019" name="PLoS Biol.">
        <title>Sex chromosomes control vertical transmission of feminizing Wolbachia symbionts in an isopod.</title>
        <authorList>
            <person name="Becking T."/>
            <person name="Chebbi M.A."/>
            <person name="Giraud I."/>
            <person name="Moumen B."/>
            <person name="Laverre T."/>
            <person name="Caubet Y."/>
            <person name="Peccoud J."/>
            <person name="Gilbert C."/>
            <person name="Cordaux R."/>
        </authorList>
    </citation>
    <scope>NUCLEOTIDE SEQUENCE [LARGE SCALE GENOMIC DNA]</scope>
    <source>
        <strain evidence="2">ANa2</strain>
        <tissue evidence="2">Whole body excluding digestive tract and cuticle</tissue>
    </source>
</reference>
<dbReference type="OrthoDB" id="2213137at2759"/>
<feature type="transmembrane region" description="Helical" evidence="1">
    <location>
        <begin position="27"/>
        <end position="50"/>
    </location>
</feature>
<protein>
    <submittedName>
        <fullName evidence="2">Monocarboxylate transporter 9</fullName>
    </submittedName>
</protein>
<gene>
    <name evidence="2" type="ORF">Anas_01580</name>
</gene>
<feature type="transmembrane region" description="Helical" evidence="1">
    <location>
        <begin position="62"/>
        <end position="80"/>
    </location>
</feature>
<dbReference type="GO" id="GO:0008028">
    <property type="term" value="F:monocarboxylic acid transmembrane transporter activity"/>
    <property type="evidence" value="ECO:0007669"/>
    <property type="project" value="TreeGrafter"/>
</dbReference>
<evidence type="ECO:0000313" key="3">
    <source>
        <dbReference type="Proteomes" id="UP000326759"/>
    </source>
</evidence>
<dbReference type="InterPro" id="IPR050327">
    <property type="entry name" value="Proton-linked_MCT"/>
</dbReference>
<dbReference type="AlphaFoldDB" id="A0A5N5TAM6"/>
<proteinExistence type="predicted"/>
<evidence type="ECO:0000256" key="1">
    <source>
        <dbReference type="SAM" id="Phobius"/>
    </source>
</evidence>
<dbReference type="PANTHER" id="PTHR11360">
    <property type="entry name" value="MONOCARBOXYLATE TRANSPORTER"/>
    <property type="match status" value="1"/>
</dbReference>
<name>A0A5N5TAM6_9CRUS</name>
<organism evidence="2 3">
    <name type="scientific">Armadillidium nasatum</name>
    <dbReference type="NCBI Taxonomy" id="96803"/>
    <lineage>
        <taxon>Eukaryota</taxon>
        <taxon>Metazoa</taxon>
        <taxon>Ecdysozoa</taxon>
        <taxon>Arthropoda</taxon>
        <taxon>Crustacea</taxon>
        <taxon>Multicrustacea</taxon>
        <taxon>Malacostraca</taxon>
        <taxon>Eumalacostraca</taxon>
        <taxon>Peracarida</taxon>
        <taxon>Isopoda</taxon>
        <taxon>Oniscidea</taxon>
        <taxon>Crinocheta</taxon>
        <taxon>Armadillidiidae</taxon>
        <taxon>Armadillidium</taxon>
    </lineage>
</organism>
<dbReference type="PANTHER" id="PTHR11360:SF284">
    <property type="entry name" value="EG:103B4.3 PROTEIN-RELATED"/>
    <property type="match status" value="1"/>
</dbReference>
<accession>A0A5N5TAM6</accession>
<comment type="caution">
    <text evidence="2">The sequence shown here is derived from an EMBL/GenBank/DDBJ whole genome shotgun (WGS) entry which is preliminary data.</text>
</comment>
<keyword evidence="1" id="KW-0812">Transmembrane</keyword>
<dbReference type="InterPro" id="IPR036259">
    <property type="entry name" value="MFS_trans_sf"/>
</dbReference>
<dbReference type="EMBL" id="SEYY01005592">
    <property type="protein sequence ID" value="KAB7503229.1"/>
    <property type="molecule type" value="Genomic_DNA"/>
</dbReference>